<feature type="transmembrane region" description="Helical" evidence="6">
    <location>
        <begin position="6"/>
        <end position="24"/>
    </location>
</feature>
<keyword evidence="3 6" id="KW-0812">Transmembrane</keyword>
<accession>A0A1Q6DV08</accession>
<feature type="transmembrane region" description="Helical" evidence="6">
    <location>
        <begin position="279"/>
        <end position="298"/>
    </location>
</feature>
<evidence type="ECO:0000313" key="9">
    <source>
        <dbReference type="Proteomes" id="UP000185744"/>
    </source>
</evidence>
<name>A0A1Q6DV08_METT1</name>
<dbReference type="AlphaFoldDB" id="A0A1Q6DV08"/>
<feature type="transmembrane region" description="Helical" evidence="6">
    <location>
        <begin position="212"/>
        <end position="230"/>
    </location>
</feature>
<evidence type="ECO:0000256" key="5">
    <source>
        <dbReference type="ARBA" id="ARBA00023136"/>
    </source>
</evidence>
<dbReference type="InterPro" id="IPR018461">
    <property type="entry name" value="Na/H_Antiport_NhaC-like_C"/>
</dbReference>
<feature type="transmembrane region" description="Helical" evidence="6">
    <location>
        <begin position="351"/>
        <end position="368"/>
    </location>
</feature>
<dbReference type="EMBL" id="MSDW01000001">
    <property type="protein sequence ID" value="OKY78178.1"/>
    <property type="molecule type" value="Genomic_DNA"/>
</dbReference>
<proteinExistence type="predicted"/>
<keyword evidence="9" id="KW-1185">Reference proteome</keyword>
<evidence type="ECO:0000256" key="6">
    <source>
        <dbReference type="SAM" id="Phobius"/>
    </source>
</evidence>
<keyword evidence="4 6" id="KW-1133">Transmembrane helix</keyword>
<organism evidence="8 9">
    <name type="scientific">Methanohalarchaeum thermophilum</name>
    <dbReference type="NCBI Taxonomy" id="1903181"/>
    <lineage>
        <taxon>Archaea</taxon>
        <taxon>Methanobacteriati</taxon>
        <taxon>Methanobacteriota</taxon>
        <taxon>Methanonatronarchaeia</taxon>
        <taxon>Methanonatronarchaeales</taxon>
        <taxon>Methanonatronarchaeaceae</taxon>
        <taxon>Candidatus Methanohalarchaeum</taxon>
    </lineage>
</organism>
<keyword evidence="2" id="KW-1003">Cell membrane</keyword>
<dbReference type="GO" id="GO:0005886">
    <property type="term" value="C:plasma membrane"/>
    <property type="evidence" value="ECO:0007669"/>
    <property type="project" value="UniProtKB-SubCell"/>
</dbReference>
<feature type="transmembrane region" description="Helical" evidence="6">
    <location>
        <begin position="501"/>
        <end position="521"/>
    </location>
</feature>
<evidence type="ECO:0000256" key="2">
    <source>
        <dbReference type="ARBA" id="ARBA00022475"/>
    </source>
</evidence>
<feature type="transmembrane region" description="Helical" evidence="6">
    <location>
        <begin position="479"/>
        <end position="495"/>
    </location>
</feature>
<reference evidence="8" key="1">
    <citation type="submission" date="2016-12" db="EMBL/GenBank/DDBJ databases">
        <title>Discovery of methanogenic haloarchaea.</title>
        <authorList>
            <person name="Sorokin D.Y."/>
            <person name="Makarova K.S."/>
            <person name="Abbas B."/>
            <person name="Ferrer M."/>
            <person name="Golyshin P.N."/>
        </authorList>
    </citation>
    <scope>NUCLEOTIDE SEQUENCE [LARGE SCALE GENOMIC DNA]</scope>
    <source>
        <strain evidence="8">HMET1</strain>
    </source>
</reference>
<dbReference type="STRING" id="1903181.BTN85_0663"/>
<feature type="transmembrane region" description="Helical" evidence="6">
    <location>
        <begin position="388"/>
        <end position="408"/>
    </location>
</feature>
<evidence type="ECO:0000313" key="8">
    <source>
        <dbReference type="EMBL" id="OKY78178.1"/>
    </source>
</evidence>
<keyword evidence="5 6" id="KW-0472">Membrane</keyword>
<feature type="transmembrane region" description="Helical" evidence="6">
    <location>
        <begin position="29"/>
        <end position="48"/>
    </location>
</feature>
<feature type="transmembrane region" description="Helical" evidence="6">
    <location>
        <begin position="80"/>
        <end position="99"/>
    </location>
</feature>
<dbReference type="Pfam" id="PF03553">
    <property type="entry name" value="Na_H_antiporter"/>
    <property type="match status" value="1"/>
</dbReference>
<dbReference type="PANTHER" id="PTHR43478:SF1">
    <property type="entry name" value="NA+_H+ ANTIPORTER NHAC-LIKE C-TERMINAL DOMAIN-CONTAINING PROTEIN"/>
    <property type="match status" value="1"/>
</dbReference>
<dbReference type="PANTHER" id="PTHR43478">
    <property type="entry name" value="NA+/H+ ANTIPORTER-RELATED"/>
    <property type="match status" value="1"/>
</dbReference>
<comment type="caution">
    <text evidence="8">The sequence shown here is derived from an EMBL/GenBank/DDBJ whole genome shotgun (WGS) entry which is preliminary data.</text>
</comment>
<evidence type="ECO:0000256" key="3">
    <source>
        <dbReference type="ARBA" id="ARBA00022692"/>
    </source>
</evidence>
<gene>
    <name evidence="8" type="ORF">BTN85_0663</name>
</gene>
<evidence type="ECO:0000256" key="1">
    <source>
        <dbReference type="ARBA" id="ARBA00004651"/>
    </source>
</evidence>
<sequence length="550" mass="59640">MPGAETFGFLSILPPVIAIVLAILTRRVLISLFIGIWFGGAIKVQAFADSTNILFGSIKAGALGFTQTADWIVTSLTSTWNMKILLFIMLLGPGTAFIWKTGGSEAIRRAASDKFDTPKGVSVLTWILGMLIFFDDYANSAIVGSAMKDISDKMRISKEKLSYIIDSTAAPISTFLLSTWVGYQLSMIKKGYEAAGITEIAPSTFSMFISSIPYNIYCILAVIMVGIIIITGRDYAEMLNAEHRSWTTGKVIADDDTPMQTIEKDIGDPILKKPMLRSIFIPIFVLISTILLGIWLTGYAEGRGLIEIFANASIGNNLLWGGFTMVFAEMALAIRYRILDFGEVMDTFRDGLKVMITAAAILTLAWSIGTTTSELGTAKYVVEQTRHIITPQILPIVIILSSAFIAFCTGSSWGTMAIVTPIAVPMAYETGNIGLIPAAVGSTFSGAIFGDHCSPISDTTVLSSIFSGADHIAHVRTQIYYASTVLVVTLLLYLVNGYTGISPVILIPIGILALIALVYILSELDSNRKGVPAKTNEYDKEKIMGEIRKK</sequence>
<feature type="transmembrane region" description="Helical" evidence="6">
    <location>
        <begin position="163"/>
        <end position="183"/>
    </location>
</feature>
<comment type="subcellular location">
    <subcellularLocation>
        <location evidence="1">Cell membrane</location>
        <topology evidence="1">Multi-pass membrane protein</topology>
    </subcellularLocation>
</comment>
<protein>
    <submittedName>
        <fullName evidence="8">Na+/H+ antiporter NhaC</fullName>
    </submittedName>
</protein>
<dbReference type="InParanoid" id="A0A1Q6DV08"/>
<evidence type="ECO:0000256" key="4">
    <source>
        <dbReference type="ARBA" id="ARBA00022989"/>
    </source>
</evidence>
<dbReference type="Proteomes" id="UP000185744">
    <property type="component" value="Unassembled WGS sequence"/>
</dbReference>
<feature type="domain" description="Na+/H+ antiporter NhaC-like C-terminal" evidence="7">
    <location>
        <begin position="177"/>
        <end position="497"/>
    </location>
</feature>
<evidence type="ECO:0000259" key="7">
    <source>
        <dbReference type="Pfam" id="PF03553"/>
    </source>
</evidence>
<feature type="transmembrane region" description="Helical" evidence="6">
    <location>
        <begin position="318"/>
        <end position="339"/>
    </location>
</feature>